<feature type="domain" description="PKS/mFAS DH" evidence="12">
    <location>
        <begin position="583"/>
        <end position="854"/>
    </location>
</feature>
<feature type="domain" description="Carrier" evidence="10">
    <location>
        <begin position="2184"/>
        <end position="2261"/>
    </location>
</feature>
<dbReference type="InterPro" id="IPR014031">
    <property type="entry name" value="Ketoacyl_synth_C"/>
</dbReference>
<keyword evidence="7" id="KW-0677">Repeat</keyword>
<feature type="active site" description="Proton donor; for dehydratase activity" evidence="8">
    <location>
        <position position="768"/>
    </location>
</feature>
<dbReference type="InterPro" id="IPR050091">
    <property type="entry name" value="PKS_NRPS_Biosynth_Enz"/>
</dbReference>
<dbReference type="RefSeq" id="WP_344974012.1">
    <property type="nucleotide sequence ID" value="NZ_BAABDD010000021.1"/>
</dbReference>
<dbReference type="PANTHER" id="PTHR43775">
    <property type="entry name" value="FATTY ACID SYNTHASE"/>
    <property type="match status" value="1"/>
</dbReference>
<dbReference type="InterPro" id="IPR049552">
    <property type="entry name" value="PKS_DH_N"/>
</dbReference>
<keyword evidence="5" id="KW-0597">Phosphoprotein</keyword>
<dbReference type="SUPFAM" id="SSF47336">
    <property type="entry name" value="ACP-like"/>
    <property type="match status" value="3"/>
</dbReference>
<dbReference type="SUPFAM" id="SSF51735">
    <property type="entry name" value="NAD(P)-binding Rossmann-fold domains"/>
    <property type="match status" value="1"/>
</dbReference>
<gene>
    <name evidence="13" type="ORF">GCM10022402_37750</name>
</gene>
<feature type="compositionally biased region" description="Low complexity" evidence="9">
    <location>
        <begin position="2051"/>
        <end position="2075"/>
    </location>
</feature>
<evidence type="ECO:0000256" key="2">
    <source>
        <dbReference type="ARBA" id="ARBA00004792"/>
    </source>
</evidence>
<dbReference type="Pfam" id="PF22336">
    <property type="entry name" value="RhiE-like_linker"/>
    <property type="match status" value="1"/>
</dbReference>
<feature type="region of interest" description="C-terminal hotdog fold" evidence="8">
    <location>
        <begin position="712"/>
        <end position="854"/>
    </location>
</feature>
<dbReference type="Proteomes" id="UP001500908">
    <property type="component" value="Unassembled WGS sequence"/>
</dbReference>
<evidence type="ECO:0000313" key="14">
    <source>
        <dbReference type="Proteomes" id="UP001500908"/>
    </source>
</evidence>
<dbReference type="PROSITE" id="PS52019">
    <property type="entry name" value="PKS_MFAS_DH"/>
    <property type="match status" value="1"/>
</dbReference>
<dbReference type="InterPro" id="IPR009081">
    <property type="entry name" value="PP-bd_ACP"/>
</dbReference>
<evidence type="ECO:0000256" key="3">
    <source>
        <dbReference type="ARBA" id="ARBA00022450"/>
    </source>
</evidence>
<dbReference type="PROSITE" id="PS00012">
    <property type="entry name" value="PHOSPHOPANTETHEINE"/>
    <property type="match status" value="1"/>
</dbReference>
<accession>A0ABP7G6C7</accession>
<dbReference type="Gene3D" id="3.40.50.720">
    <property type="entry name" value="NAD(P)-binding Rossmann-like Domain"/>
    <property type="match status" value="1"/>
</dbReference>
<feature type="domain" description="Ketosynthase family 3 (KS3)" evidence="11">
    <location>
        <begin position="10"/>
        <end position="430"/>
    </location>
</feature>
<evidence type="ECO:0000259" key="12">
    <source>
        <dbReference type="PROSITE" id="PS52019"/>
    </source>
</evidence>
<protein>
    <recommendedName>
        <fullName evidence="15">Acyl transferase domain-containing protein</fullName>
    </recommendedName>
</protein>
<feature type="compositionally biased region" description="Basic and acidic residues" evidence="9">
    <location>
        <begin position="2007"/>
        <end position="2028"/>
    </location>
</feature>
<dbReference type="InterPro" id="IPR020807">
    <property type="entry name" value="PKS_DH"/>
</dbReference>
<feature type="region of interest" description="N-terminal hotdog fold" evidence="8">
    <location>
        <begin position="583"/>
        <end position="702"/>
    </location>
</feature>
<dbReference type="InterPro" id="IPR020806">
    <property type="entry name" value="PKS_PP-bd"/>
</dbReference>
<dbReference type="SMART" id="SM01294">
    <property type="entry name" value="PKS_PP_betabranch"/>
    <property type="match status" value="2"/>
</dbReference>
<dbReference type="InterPro" id="IPR054514">
    <property type="entry name" value="RhiE-like_linker"/>
</dbReference>
<dbReference type="Pfam" id="PF02801">
    <property type="entry name" value="Ketoacyl-synt_C"/>
    <property type="match status" value="2"/>
</dbReference>
<dbReference type="CDD" id="cd00833">
    <property type="entry name" value="PKS"/>
    <property type="match status" value="2"/>
</dbReference>
<evidence type="ECO:0000256" key="4">
    <source>
        <dbReference type="ARBA" id="ARBA00022490"/>
    </source>
</evidence>
<dbReference type="InterPro" id="IPR006162">
    <property type="entry name" value="Ppantetheine_attach_site"/>
</dbReference>
<dbReference type="Pfam" id="PF14765">
    <property type="entry name" value="PS-DH"/>
    <property type="match status" value="1"/>
</dbReference>
<dbReference type="Pfam" id="PF21089">
    <property type="entry name" value="PKS_DH_N"/>
    <property type="match status" value="1"/>
</dbReference>
<dbReference type="InterPro" id="IPR036736">
    <property type="entry name" value="ACP-like_sf"/>
</dbReference>
<proteinExistence type="predicted"/>
<dbReference type="SMART" id="SM00825">
    <property type="entry name" value="PKS_KS"/>
    <property type="match status" value="2"/>
</dbReference>
<dbReference type="SMART" id="SM00822">
    <property type="entry name" value="PKS_KR"/>
    <property type="match status" value="1"/>
</dbReference>
<dbReference type="PROSITE" id="PS50075">
    <property type="entry name" value="CARRIER"/>
    <property type="match status" value="3"/>
</dbReference>
<keyword evidence="4" id="KW-0963">Cytoplasm</keyword>
<feature type="region of interest" description="Disordered" evidence="9">
    <location>
        <begin position="1371"/>
        <end position="1401"/>
    </location>
</feature>
<dbReference type="SMART" id="SM00823">
    <property type="entry name" value="PKS_PP"/>
    <property type="match status" value="3"/>
</dbReference>
<comment type="caution">
    <text evidence="13">The sequence shown here is derived from an EMBL/GenBank/DDBJ whole genome shotgun (WGS) entry which is preliminary data.</text>
</comment>
<dbReference type="PANTHER" id="PTHR43775:SF37">
    <property type="entry name" value="SI:DKEY-61P9.11"/>
    <property type="match status" value="1"/>
</dbReference>
<dbReference type="Gene3D" id="3.40.47.10">
    <property type="match status" value="2"/>
</dbReference>
<organism evidence="13 14">
    <name type="scientific">Salinactinospora qingdaonensis</name>
    <dbReference type="NCBI Taxonomy" id="702744"/>
    <lineage>
        <taxon>Bacteria</taxon>
        <taxon>Bacillati</taxon>
        <taxon>Actinomycetota</taxon>
        <taxon>Actinomycetes</taxon>
        <taxon>Streptosporangiales</taxon>
        <taxon>Nocardiopsidaceae</taxon>
        <taxon>Salinactinospora</taxon>
    </lineage>
</organism>
<keyword evidence="3" id="KW-0596">Phosphopantetheine</keyword>
<evidence type="ECO:0000256" key="9">
    <source>
        <dbReference type="SAM" id="MobiDB-lite"/>
    </source>
</evidence>
<dbReference type="InterPro" id="IPR042104">
    <property type="entry name" value="PKS_dehydratase_sf"/>
</dbReference>
<dbReference type="InterPro" id="IPR020841">
    <property type="entry name" value="PKS_Beta-ketoAc_synthase_dom"/>
</dbReference>
<evidence type="ECO:0000259" key="10">
    <source>
        <dbReference type="PROSITE" id="PS50075"/>
    </source>
</evidence>
<keyword evidence="14" id="KW-1185">Reference proteome</keyword>
<feature type="domain" description="Carrier" evidence="10">
    <location>
        <begin position="1292"/>
        <end position="1368"/>
    </location>
</feature>
<keyword evidence="6" id="KW-0808">Transferase</keyword>
<dbReference type="PROSITE" id="PS00606">
    <property type="entry name" value="KS3_1"/>
    <property type="match status" value="2"/>
</dbReference>
<comment type="pathway">
    <text evidence="2">Antibiotic biosynthesis.</text>
</comment>
<name>A0ABP7G6C7_9ACTN</name>
<evidence type="ECO:0008006" key="15">
    <source>
        <dbReference type="Google" id="ProtNLM"/>
    </source>
</evidence>
<evidence type="ECO:0000313" key="13">
    <source>
        <dbReference type="EMBL" id="GAA3755612.1"/>
    </source>
</evidence>
<evidence type="ECO:0000256" key="8">
    <source>
        <dbReference type="PROSITE-ProRule" id="PRU01363"/>
    </source>
</evidence>
<dbReference type="Gene3D" id="1.10.1240.100">
    <property type="match status" value="2"/>
</dbReference>
<feature type="region of interest" description="Disordered" evidence="9">
    <location>
        <begin position="1994"/>
        <end position="2081"/>
    </location>
</feature>
<dbReference type="SMART" id="SM00826">
    <property type="entry name" value="PKS_DH"/>
    <property type="match status" value="1"/>
</dbReference>
<sequence length="2310" mass="244293">MSTDLSEEDPNAVALIGLACRFGSAGSAEELWELMGRAQSTVRRYSSEELLALGHDRATLDRSGFVPAGSALADAEAFDAEFFGYSPQHAEWLDPQQRLLLETSWHALEDACIAPRGTGLRTAVFTSVGQPASPPLSITDLDAAGMVRFSSTDKDFAATRLSYKLGLDGPSMTVQTACSSSLVGVHLAVESLLDEECDAALVGGASLHFPQAGYTASRDMILSPTGGCRPFDDSADGTVFGNGVGAVVLRRLADAVADGDPVRAVIRGSAVNNDGARKMDFHAPSPEGQEAVLREALVLGEVDPSTVGYVEAHGTGTHMGDTVEFSALARVYGGDRRAEPCLLGSVKNTVGHTNTAAGVAGLIRAVLCLEHGQVPAQHDFRSPNSQLSRAGSGLVVGEGAAHWPVTSGPRRAAVSSFGIGGTNAHVVLEQAPEPKSAPQMPAGPQIVALSARSVEALEETAGRLADALERSPQVRLADVAATLTLGREHERERLAVVCDDVATAIARLRDGGDLVRGTVDRVPADDGPKPQGGEDAASIARSWVEGRGQLPEPASQARRVRLPGYPFARRRWPRPGAGGEDPPRLSGMLDRNVSTLEAVRFERVLLPEEPLVADHVVDQEPVLPAAAYVDMALAAAQEALGAPVTGLRDVTIHRPLRVRARTRLLAEVVSEKQDTTVRVRSQQGAESVAHMEATVVTGEPVSVPTFEPDDQARSMPVEDLYRRFAAGGVEYGPAFRVLERLSRGADGAVATVVAADAGDHRVSPFLLDGVLQAVLGCLTEDDLDGETFVPFGVGRIDVLDDVPSRAHVHVRPVSSRGGGRRVRVFDLTVQGDGGAVVLRLNGLALRPVSRASATVPEGVHLYRPTTEALAPAEAEVTAPVVLYGTDAQAAACRDALGVSTVVRDVSELPHGDRRAPVVVWPLPEEPDLRAQVVAVFRMLRDLVRTLSRRGGRIVIPYPKGAAAGPGIAAVGRSLAAENPRVFVTAVEVAPQQDMATTVAGALATAAGGGDVLKNGRTTVLSPLRIRPRAGGRPFTVGGRYWINGMGHLAEALAAHLLDRYGAHVVLTGRSQDQGERGAVLERLSAAGGTVEYHRLDCTDSEAVGSFAAGIEPVQGVFHCAGVLRDSFVANKTPETAWEVVAPKLLGAMALDEATAHWELDHFVMFSSVSAPLGSLGQADYAFANAAMDTFAHQRSRRRSGRTLSIAWPYWSDGGMGGDTAEEMLGRVGMAPLTTGDGLMTLEALLSGEDVPVDPVVLAGDRERLTASFPQLRTDEPESPVARQEPTAGRSGADRDAVVGHIAAAVAEAAKIPLDQIVPERTFEELGLDSLLVVRTVELLERNFGPLAKTLLFEFQTVGELADHLLSEHAEQSAALEAPVSVDTPPPPPEVSASPAESHPARGQDAGAIAIIGMAGRYPQGEDLDEFWRMLLEGTDCVTEVPSERWDADALYDPDRERSDRTYTKWGSFLDGVTDFDAPLFNLSPREASITDPQARLFLENCWATLEDAGYRPDDLTGLDDPLHQRDVGVFVGAMYGEYQLHEAEERLRGNPILANSSYWSIANRVSYFFDFQGPSVAVDTACSSALTAIQLACESLRAGSCRVAVAGGVNVLIHPNKYFMLGQGRFASSDGRCRSFGAGGDGYVPGEGVGSVLLKPLTEAIAAGDHIHGVIRGSAVNHGGRTSGYTVPNPKAQADLITKALRDASLTAGELDYIEAHGTGTALGDPIEVRGLTSAFARDEVTRAGSVPIGSVKSNLGHLESAAGVVALHKVLLQMQHATLVPSIHATPPNPEIDFDATPFVVQQRVAPWRSRSGEPLRAGISSFGAGGANAHLVVEQAPERAPRSGASAGPVVVFLSARTDSALAAYAQALHDHVAETRPELDDIAYTFAVGRAELARRRAVPAGDLDELLEGLSKVAHGAAPAGTAETADWEAGGAVDKVAACGAAGRGRRIPLPTYPFERVRCWYDLQIEHLNRSGGVSDPPARTHLRDFGRAAHSQDPTPEVAVQDHRETSDPPKGETVSRDRKIALRSLAPPETSAEQDPPTPSRPPVSGAVPPAGPAAAEPAPAEEASQSPPLPPHLERELSELLASVLYLAPEELDPRLTFQDLGVDSILGVEFVSLVNERFGVSIKATVLYDHPTPSALAGHVAGLLHEGEQTAAPPSAPAAPLQEASAPAAPTSGQRTSEVFDVLRARLADVLYSSEADLGEDQPFSELGLDSVLGVEFTRFINSTYGLELKADVLYDHPNLRALSRHVGELLTPSASSDAESAPPSDTDTVLAAVRDNKLTVDQALGMLQALSAKEWERDR</sequence>
<dbReference type="InterPro" id="IPR013968">
    <property type="entry name" value="PKS_KR"/>
</dbReference>
<dbReference type="InterPro" id="IPR016039">
    <property type="entry name" value="Thiolase-like"/>
</dbReference>
<dbReference type="InterPro" id="IPR049900">
    <property type="entry name" value="PKS_mFAS_DH"/>
</dbReference>
<feature type="region of interest" description="Disordered" evidence="9">
    <location>
        <begin position="2159"/>
        <end position="2185"/>
    </location>
</feature>
<feature type="domain" description="Ketosynthase family 3 (KS3)" evidence="11">
    <location>
        <begin position="1405"/>
        <end position="1837"/>
    </location>
</feature>
<evidence type="ECO:0000256" key="1">
    <source>
        <dbReference type="ARBA" id="ARBA00004496"/>
    </source>
</evidence>
<feature type="compositionally biased region" description="Low complexity" evidence="9">
    <location>
        <begin position="2168"/>
        <end position="2180"/>
    </location>
</feature>
<feature type="active site" description="Proton acceptor; for dehydratase activity" evidence="8">
    <location>
        <position position="615"/>
    </location>
</feature>
<dbReference type="InterPro" id="IPR018201">
    <property type="entry name" value="Ketoacyl_synth_AS"/>
</dbReference>
<dbReference type="InterPro" id="IPR014030">
    <property type="entry name" value="Ketoacyl_synth_N"/>
</dbReference>
<dbReference type="EMBL" id="BAABDD010000021">
    <property type="protein sequence ID" value="GAA3755612.1"/>
    <property type="molecule type" value="Genomic_DNA"/>
</dbReference>
<comment type="subcellular location">
    <subcellularLocation>
        <location evidence="1">Cytoplasm</location>
    </subcellularLocation>
</comment>
<evidence type="ECO:0000256" key="5">
    <source>
        <dbReference type="ARBA" id="ARBA00022553"/>
    </source>
</evidence>
<dbReference type="PROSITE" id="PS52004">
    <property type="entry name" value="KS3_2"/>
    <property type="match status" value="2"/>
</dbReference>
<dbReference type="Pfam" id="PF22621">
    <property type="entry name" value="CurL-like_PKS_C"/>
    <property type="match status" value="1"/>
</dbReference>
<dbReference type="Pfam" id="PF00550">
    <property type="entry name" value="PP-binding"/>
    <property type="match status" value="3"/>
</dbReference>
<dbReference type="Gene3D" id="3.10.129.110">
    <property type="entry name" value="Polyketide synthase dehydratase"/>
    <property type="match status" value="1"/>
</dbReference>
<dbReference type="Gene3D" id="1.10.1200.10">
    <property type="entry name" value="ACP-like"/>
    <property type="match status" value="3"/>
</dbReference>
<dbReference type="Pfam" id="PF08659">
    <property type="entry name" value="KR"/>
    <property type="match status" value="1"/>
</dbReference>
<reference evidence="14" key="1">
    <citation type="journal article" date="2019" name="Int. J. Syst. Evol. Microbiol.">
        <title>The Global Catalogue of Microorganisms (GCM) 10K type strain sequencing project: providing services to taxonomists for standard genome sequencing and annotation.</title>
        <authorList>
            <consortium name="The Broad Institute Genomics Platform"/>
            <consortium name="The Broad Institute Genome Sequencing Center for Infectious Disease"/>
            <person name="Wu L."/>
            <person name="Ma J."/>
        </authorList>
    </citation>
    <scope>NUCLEOTIDE SEQUENCE [LARGE SCALE GENOMIC DNA]</scope>
    <source>
        <strain evidence="14">JCM 17137</strain>
    </source>
</reference>
<dbReference type="InterPro" id="IPR036291">
    <property type="entry name" value="NAD(P)-bd_dom_sf"/>
</dbReference>
<dbReference type="Pfam" id="PF00109">
    <property type="entry name" value="ketoacyl-synt"/>
    <property type="match status" value="2"/>
</dbReference>
<dbReference type="InterPro" id="IPR049551">
    <property type="entry name" value="PKS_DH_C"/>
</dbReference>
<dbReference type="InterPro" id="IPR057326">
    <property type="entry name" value="KR_dom"/>
</dbReference>
<evidence type="ECO:0000256" key="7">
    <source>
        <dbReference type="ARBA" id="ARBA00022737"/>
    </source>
</evidence>
<evidence type="ECO:0000259" key="11">
    <source>
        <dbReference type="PROSITE" id="PS52004"/>
    </source>
</evidence>
<evidence type="ECO:0000256" key="6">
    <source>
        <dbReference type="ARBA" id="ARBA00022679"/>
    </source>
</evidence>
<feature type="domain" description="Carrier" evidence="10">
    <location>
        <begin position="2080"/>
        <end position="2154"/>
    </location>
</feature>
<feature type="region of interest" description="Disordered" evidence="9">
    <location>
        <begin position="1266"/>
        <end position="1294"/>
    </location>
</feature>
<dbReference type="SUPFAM" id="SSF53901">
    <property type="entry name" value="Thiolase-like"/>
    <property type="match status" value="2"/>
</dbReference>